<accession>A0A2Z7DBS2</accession>
<reference evidence="1 2" key="1">
    <citation type="journal article" date="2015" name="Proc. Natl. Acad. Sci. U.S.A.">
        <title>The resurrection genome of Boea hygrometrica: A blueprint for survival of dehydration.</title>
        <authorList>
            <person name="Xiao L."/>
            <person name="Yang G."/>
            <person name="Zhang L."/>
            <person name="Yang X."/>
            <person name="Zhao S."/>
            <person name="Ji Z."/>
            <person name="Zhou Q."/>
            <person name="Hu M."/>
            <person name="Wang Y."/>
            <person name="Chen M."/>
            <person name="Xu Y."/>
            <person name="Jin H."/>
            <person name="Xiao X."/>
            <person name="Hu G."/>
            <person name="Bao F."/>
            <person name="Hu Y."/>
            <person name="Wan P."/>
            <person name="Li L."/>
            <person name="Deng X."/>
            <person name="Kuang T."/>
            <person name="Xiang C."/>
            <person name="Zhu J.K."/>
            <person name="Oliver M.J."/>
            <person name="He Y."/>
        </authorList>
    </citation>
    <scope>NUCLEOTIDE SEQUENCE [LARGE SCALE GENOMIC DNA]</scope>
    <source>
        <strain evidence="2">cv. XS01</strain>
    </source>
</reference>
<protein>
    <submittedName>
        <fullName evidence="1">Uncharacterized protein</fullName>
    </submittedName>
</protein>
<name>A0A2Z7DBS2_9LAMI</name>
<gene>
    <name evidence="1" type="ORF">F511_38107</name>
</gene>
<keyword evidence="2" id="KW-1185">Reference proteome</keyword>
<proteinExistence type="predicted"/>
<organism evidence="1 2">
    <name type="scientific">Dorcoceras hygrometricum</name>
    <dbReference type="NCBI Taxonomy" id="472368"/>
    <lineage>
        <taxon>Eukaryota</taxon>
        <taxon>Viridiplantae</taxon>
        <taxon>Streptophyta</taxon>
        <taxon>Embryophyta</taxon>
        <taxon>Tracheophyta</taxon>
        <taxon>Spermatophyta</taxon>
        <taxon>Magnoliopsida</taxon>
        <taxon>eudicotyledons</taxon>
        <taxon>Gunneridae</taxon>
        <taxon>Pentapetalae</taxon>
        <taxon>asterids</taxon>
        <taxon>lamiids</taxon>
        <taxon>Lamiales</taxon>
        <taxon>Gesneriaceae</taxon>
        <taxon>Didymocarpoideae</taxon>
        <taxon>Trichosporeae</taxon>
        <taxon>Loxocarpinae</taxon>
        <taxon>Dorcoceras</taxon>
    </lineage>
</organism>
<dbReference type="AlphaFoldDB" id="A0A2Z7DBS2"/>
<sequence>MASFIVKAWKIPEWSVCSEAWRNQGFEGSVFEEALNQFFANASVIAGMIVSTVVNKKIVITPAVFTETFHLPTEGLDYDEATMMDLKPMFTWACARPMPNNLVSAHEKYINMGPEEILLTKYSFGVLVHSHEGIGKPVVDRIRSNQRSAISIGEIVGARRLFARQVVRKGSDLTRTPMAEGPKVPLEDFDYTSELRKATTQSLTSSFLDKICCIWFGVLIHSLFCFAHLSYAAPVLGGFLWDYRQPLAGLSRQPCATCAGLAAAHGQACHVHPCAPVQNSMAHATGPCAVPVRRLYCPRTPLTRQPKNFEFLSPGRSV</sequence>
<dbReference type="EMBL" id="KQ987347">
    <property type="protein sequence ID" value="KZV57299.1"/>
    <property type="molecule type" value="Genomic_DNA"/>
</dbReference>
<dbReference type="Proteomes" id="UP000250235">
    <property type="component" value="Unassembled WGS sequence"/>
</dbReference>
<evidence type="ECO:0000313" key="2">
    <source>
        <dbReference type="Proteomes" id="UP000250235"/>
    </source>
</evidence>
<evidence type="ECO:0000313" key="1">
    <source>
        <dbReference type="EMBL" id="KZV57299.1"/>
    </source>
</evidence>